<name>A0A2A6J893_9HYPH</name>
<proteinExistence type="predicted"/>
<gene>
    <name evidence="1" type="ORF">CO666_22355</name>
</gene>
<protein>
    <submittedName>
        <fullName evidence="1">Uncharacterized protein</fullName>
    </submittedName>
</protein>
<accession>A0A2A6J893</accession>
<evidence type="ECO:0000313" key="2">
    <source>
        <dbReference type="Proteomes" id="UP000220768"/>
    </source>
</evidence>
<organism evidence="1 2">
    <name type="scientific">Rhizobium chutanense</name>
    <dbReference type="NCBI Taxonomy" id="2035448"/>
    <lineage>
        <taxon>Bacteria</taxon>
        <taxon>Pseudomonadati</taxon>
        <taxon>Pseudomonadota</taxon>
        <taxon>Alphaproteobacteria</taxon>
        <taxon>Hyphomicrobiales</taxon>
        <taxon>Rhizobiaceae</taxon>
        <taxon>Rhizobium/Agrobacterium group</taxon>
        <taxon>Rhizobium</taxon>
    </lineage>
</organism>
<dbReference type="Proteomes" id="UP000220768">
    <property type="component" value="Unassembled WGS sequence"/>
</dbReference>
<dbReference type="EMBL" id="NWSV01000017">
    <property type="protein sequence ID" value="PDT02074.1"/>
    <property type="molecule type" value="Genomic_DNA"/>
</dbReference>
<dbReference type="AlphaFoldDB" id="A0A2A6J893"/>
<keyword evidence="2" id="KW-1185">Reference proteome</keyword>
<evidence type="ECO:0000313" key="1">
    <source>
        <dbReference type="EMBL" id="PDT02074.1"/>
    </source>
</evidence>
<reference evidence="1 2" key="1">
    <citation type="submission" date="2017-09" db="EMBL/GenBank/DDBJ databases">
        <title>Comparative genomics of rhizobia isolated from Phaseolus vulgaris in China.</title>
        <authorList>
            <person name="Tong W."/>
        </authorList>
    </citation>
    <scope>NUCLEOTIDE SEQUENCE [LARGE SCALE GENOMIC DNA]</scope>
    <source>
        <strain evidence="1 2">C5</strain>
    </source>
</reference>
<sequence length="281" mass="31159">MSQAEIGLITQGTIFSCAHASRYLSRAVHGLAITARCDMAQKKYGLLNYVPVVKLEDWLRIDGLEILIADESRDLKGRVESALRDSGLATSLTVAIPLRKIASIHFSPEGGDRKSRERAEKFSGLIDLIEQFEASIAAGSDEALGWFKRYRTKKVAELIRKLSRHDVTGFYFLERLAELDPPSGYVCLLREVTTIPQAIAEELANGLTKAAWKERYERGGTGCLKFDADDFGMPISQIASPTIEHLMQCFSNLFGRIGLPDPLEDEISLIITASTQLEEAH</sequence>
<comment type="caution">
    <text evidence="1">The sequence shown here is derived from an EMBL/GenBank/DDBJ whole genome shotgun (WGS) entry which is preliminary data.</text>
</comment>